<dbReference type="SUPFAM" id="SSF110849">
    <property type="entry name" value="ParB/Sulfiredoxin"/>
    <property type="match status" value="1"/>
</dbReference>
<dbReference type="InterPro" id="IPR003115">
    <property type="entry name" value="ParB_N"/>
</dbReference>
<dbReference type="GO" id="GO:0007059">
    <property type="term" value="P:chromosome segregation"/>
    <property type="evidence" value="ECO:0007669"/>
    <property type="project" value="TreeGrafter"/>
</dbReference>
<keyword evidence="3" id="KW-1185">Reference proteome</keyword>
<dbReference type="Gene3D" id="3.90.1530.30">
    <property type="match status" value="1"/>
</dbReference>
<dbReference type="SMART" id="SM00470">
    <property type="entry name" value="ParB"/>
    <property type="match status" value="1"/>
</dbReference>
<dbReference type="Proteomes" id="UP000244189">
    <property type="component" value="Unassembled WGS sequence"/>
</dbReference>
<dbReference type="SUPFAM" id="SSF109709">
    <property type="entry name" value="KorB DNA-binding domain-like"/>
    <property type="match status" value="1"/>
</dbReference>
<reference evidence="2 3" key="1">
    <citation type="submission" date="2018-04" db="EMBL/GenBank/DDBJ databases">
        <title>Genomic Encyclopedia of Type Strains, Phase III (KMG-III): the genomes of soil and plant-associated and newly described type strains.</title>
        <authorList>
            <person name="Whitman W."/>
        </authorList>
    </citation>
    <scope>NUCLEOTIDE SEQUENCE [LARGE SCALE GENOMIC DNA]</scope>
    <source>
        <strain evidence="2 3">MA101b</strain>
    </source>
</reference>
<dbReference type="AlphaFoldDB" id="A0A2T5GRZ6"/>
<dbReference type="InterPro" id="IPR050336">
    <property type="entry name" value="Chromosome_partition/occlusion"/>
</dbReference>
<dbReference type="RefSeq" id="WP_244185115.1">
    <property type="nucleotide sequence ID" value="NZ_QAOG01000001.1"/>
</dbReference>
<organism evidence="2 3">
    <name type="scientific">Sphingomonas aurantiaca</name>
    <dbReference type="NCBI Taxonomy" id="185949"/>
    <lineage>
        <taxon>Bacteria</taxon>
        <taxon>Pseudomonadati</taxon>
        <taxon>Pseudomonadota</taxon>
        <taxon>Alphaproteobacteria</taxon>
        <taxon>Sphingomonadales</taxon>
        <taxon>Sphingomonadaceae</taxon>
        <taxon>Sphingomonas</taxon>
    </lineage>
</organism>
<dbReference type="InterPro" id="IPR036086">
    <property type="entry name" value="ParB/Sulfiredoxin_sf"/>
</dbReference>
<comment type="caution">
    <text evidence="2">The sequence shown here is derived from an EMBL/GenBank/DDBJ whole genome shotgun (WGS) entry which is preliminary data.</text>
</comment>
<dbReference type="GO" id="GO:0005694">
    <property type="term" value="C:chromosome"/>
    <property type="evidence" value="ECO:0007669"/>
    <property type="project" value="TreeGrafter"/>
</dbReference>
<proteinExistence type="predicted"/>
<dbReference type="InterPro" id="IPR011111">
    <property type="entry name" value="Plasmid_RepB"/>
</dbReference>
<protein>
    <submittedName>
        <fullName evidence="2">ParB-like nuclease family protein</fullName>
    </submittedName>
</protein>
<feature type="domain" description="ParB-like N-terminal" evidence="1">
    <location>
        <begin position="446"/>
        <end position="541"/>
    </location>
</feature>
<dbReference type="PANTHER" id="PTHR33375:SF1">
    <property type="entry name" value="CHROMOSOME-PARTITIONING PROTEIN PARB-RELATED"/>
    <property type="match status" value="1"/>
</dbReference>
<accession>A0A2T5GRZ6</accession>
<evidence type="ECO:0000313" key="3">
    <source>
        <dbReference type="Proteomes" id="UP000244189"/>
    </source>
</evidence>
<dbReference type="Pfam" id="PF02195">
    <property type="entry name" value="ParB_N"/>
    <property type="match status" value="1"/>
</dbReference>
<evidence type="ECO:0000313" key="2">
    <source>
        <dbReference type="EMBL" id="PTQ62102.1"/>
    </source>
</evidence>
<gene>
    <name evidence="2" type="ORF">C8J26_0379</name>
</gene>
<dbReference type="Gene3D" id="1.10.10.2830">
    <property type="match status" value="1"/>
</dbReference>
<dbReference type="EMBL" id="QAOG01000001">
    <property type="protein sequence ID" value="PTQ62102.1"/>
    <property type="molecule type" value="Genomic_DNA"/>
</dbReference>
<dbReference type="Pfam" id="PF07506">
    <property type="entry name" value="RepB"/>
    <property type="match status" value="1"/>
</dbReference>
<name>A0A2T5GRZ6_9SPHN</name>
<evidence type="ECO:0000259" key="1">
    <source>
        <dbReference type="SMART" id="SM00470"/>
    </source>
</evidence>
<sequence>MNEVPLGRFDIYALALPRGHGFGDQLPHEAWETDDGKALAIITRHTDHGDLGLIVMRRRTDGVWATTCDLLGLVDADAARDRARVELREGEPPEPVPPGVQRRTALYDLEGREPSETFKMLTANSHRNVAWLLNQLYLSLPRPDRNWAADCQTENFHTRLWEAQLLASFREQGLLVTQPCESPDFLIENRKGGTAWVEAVTANPQARFEPVGAIPSSQPEQNEELFFGAAALRFAKTIGSKLQRRYADMDHVAGHPFAIALEDFHAPSSMVWSREALLGYLYGFGAEAIEVDGKRVAAGYEVDRLLGSSQFPAGMFRDEAHAELSAVIFTNACALSKFNRAALTRGMQSHVGRYVRYGRFYDRNPGALDGIPFCLDVLSHEYRALWPQGWEPWCAELEVFHNPFARHPLPTQLLPEASHWLEIDGAMDCRHYYDTGILWSRSLIMAADDPMPTYETLPAWFDPRVRNKRSFTEIVDNIAQVGLKRPITVTRRVEADGPFYDLVCGQGRLEAYQELGQIEVPALVVLADPEDCLIASLVENCARRQHSAIDLLQDIGGMRKRGHSLPQIARKTGLTLEYVSGVGRLLEKGEQRLLRSVEARTIPLSVAVDIAEAEDHDVQRALQLAYEKGTLRGRKLMAAKRIVEERRRRGKHLRQQTGKPPVNQKLSPAALIRAYQEDVDRKRGLIRRANVARDRLLLVTEALRRLSLSEQFTALIEDEGLGTMPENLALHLDRMEASS</sequence>
<dbReference type="PANTHER" id="PTHR33375">
    <property type="entry name" value="CHROMOSOME-PARTITIONING PROTEIN PARB-RELATED"/>
    <property type="match status" value="1"/>
</dbReference>